<reference evidence="10 11" key="1">
    <citation type="journal article" date="2013" name="Nature">
        <title>Insights into bilaterian evolution from three spiralian genomes.</title>
        <authorList>
            <person name="Simakov O."/>
            <person name="Marletaz F."/>
            <person name="Cho S.J."/>
            <person name="Edsinger-Gonzales E."/>
            <person name="Havlak P."/>
            <person name="Hellsten U."/>
            <person name="Kuo D.H."/>
            <person name="Larsson T."/>
            <person name="Lv J."/>
            <person name="Arendt D."/>
            <person name="Savage R."/>
            <person name="Osoegawa K."/>
            <person name="de Jong P."/>
            <person name="Grimwood J."/>
            <person name="Chapman J.A."/>
            <person name="Shapiro H."/>
            <person name="Aerts A."/>
            <person name="Otillar R.P."/>
            <person name="Terry A.Y."/>
            <person name="Boore J.L."/>
            <person name="Grigoriev I.V."/>
            <person name="Lindberg D.R."/>
            <person name="Seaver E.C."/>
            <person name="Weisblat D.A."/>
            <person name="Putnam N.H."/>
            <person name="Rokhsar D.S."/>
        </authorList>
    </citation>
    <scope>NUCLEOTIDE SEQUENCE [LARGE SCALE GENOMIC DNA]</scope>
</reference>
<keyword evidence="3" id="KW-0227">DNA damage</keyword>
<evidence type="ECO:0000256" key="2">
    <source>
        <dbReference type="ARBA" id="ARBA00010304"/>
    </source>
</evidence>
<keyword evidence="11" id="KW-1185">Reference proteome</keyword>
<dbReference type="FunFam" id="3.60.15.10:FF:000010">
    <property type="entry name" value="DNA cross-link repair 1A"/>
    <property type="match status" value="1"/>
</dbReference>
<dbReference type="OMA" id="KSGPIYC"/>
<dbReference type="GeneID" id="20246456"/>
<keyword evidence="4" id="KW-0234">DNA repair</keyword>
<proteinExistence type="inferred from homology"/>
<dbReference type="HOGENOM" id="CLU_005260_2_1_1"/>
<dbReference type="FunFam" id="3.40.50.12650:FF:000001">
    <property type="entry name" value="DNA cross-link repair 1A"/>
    <property type="match status" value="1"/>
</dbReference>
<dbReference type="GO" id="GO:0035312">
    <property type="term" value="F:5'-3' DNA exonuclease activity"/>
    <property type="evidence" value="ECO:0007669"/>
    <property type="project" value="TreeGrafter"/>
</dbReference>
<evidence type="ECO:0000256" key="7">
    <source>
        <dbReference type="ARBA" id="ARBA00078423"/>
    </source>
</evidence>
<comment type="similarity">
    <text evidence="2">Belongs to the DNA repair metallo-beta-lactamase (DRMBL) family.</text>
</comment>
<dbReference type="GO" id="GO:0005634">
    <property type="term" value="C:nucleus"/>
    <property type="evidence" value="ECO:0007669"/>
    <property type="project" value="UniProtKB-SubCell"/>
</dbReference>
<keyword evidence="5" id="KW-0539">Nucleus</keyword>
<dbReference type="GO" id="GO:0036297">
    <property type="term" value="P:interstrand cross-link repair"/>
    <property type="evidence" value="ECO:0007669"/>
    <property type="project" value="TreeGrafter"/>
</dbReference>
<evidence type="ECO:0000313" key="10">
    <source>
        <dbReference type="EMBL" id="ESO98324.1"/>
    </source>
</evidence>
<evidence type="ECO:0000256" key="5">
    <source>
        <dbReference type="ARBA" id="ARBA00023242"/>
    </source>
</evidence>
<dbReference type="GO" id="GO:0006303">
    <property type="term" value="P:double-strand break repair via nonhomologous end joining"/>
    <property type="evidence" value="ECO:0007669"/>
    <property type="project" value="TreeGrafter"/>
</dbReference>
<evidence type="ECO:0000313" key="11">
    <source>
        <dbReference type="Proteomes" id="UP000030746"/>
    </source>
</evidence>
<dbReference type="KEGG" id="lgi:LOTGIDRAFT_213948"/>
<dbReference type="InterPro" id="IPR036866">
    <property type="entry name" value="RibonucZ/Hydroxyglut_hydro"/>
</dbReference>
<evidence type="ECO:0000256" key="3">
    <source>
        <dbReference type="ARBA" id="ARBA00022763"/>
    </source>
</evidence>
<dbReference type="Gene3D" id="3.60.15.10">
    <property type="entry name" value="Ribonuclease Z/Hydroxyacylglutathione hydrolase-like"/>
    <property type="match status" value="1"/>
</dbReference>
<dbReference type="OrthoDB" id="262529at2759"/>
<dbReference type="Gene3D" id="3.40.50.12650">
    <property type="match status" value="1"/>
</dbReference>
<evidence type="ECO:0000259" key="9">
    <source>
        <dbReference type="Pfam" id="PF07522"/>
    </source>
</evidence>
<dbReference type="RefSeq" id="XP_009051023.1">
    <property type="nucleotide sequence ID" value="XM_009052775.1"/>
</dbReference>
<dbReference type="Pfam" id="PF07522">
    <property type="entry name" value="DRMBL"/>
    <property type="match status" value="1"/>
</dbReference>
<dbReference type="Proteomes" id="UP000030746">
    <property type="component" value="Unassembled WGS sequence"/>
</dbReference>
<sequence>MTFVAEEKVVTNKRKSLSALKKIKSDPWGSLKRPTKSVSTAVQETKSEKNSSDSVNQTEAILSSETDSYSNKNGRHKYTCPFYKKIPETGFTVDAFRYGEIPGCTAYILTHFHYDHYCGLTKKFKQPIYCSQITGNLVESKLKVEVQYINRLPMNKPCAVNGVELMLREANHCPGAVIIFMRLPSGRLVLHTGDFRAHPTMEDYPELKNNKINDLYLDTTYCNPDYAFPFQQDVINFAIKIAVKTLADNPKTCIVCGTYTIGKERVFKAVASAINSKVCVKRDKKSILDCLEDEELNKMVTLNPAEATVHVLPMKLLNFNSLSEYLEKHPQFTSILVFEPTGWTHSKKTISLEHVQPKYSRNAITHYGIPYSEHSSFLELKRFVQFLKPTRIIPTVNNGNPASRRKMEDLFAGWLKETEQDTPTKSKQSSLNQWMG</sequence>
<dbReference type="CTD" id="20246456"/>
<feature type="compositionally biased region" description="Polar residues" evidence="8">
    <location>
        <begin position="52"/>
        <end position="67"/>
    </location>
</feature>
<gene>
    <name evidence="10" type="ORF">LOTGIDRAFT_213948</name>
</gene>
<evidence type="ECO:0000256" key="8">
    <source>
        <dbReference type="SAM" id="MobiDB-lite"/>
    </source>
</evidence>
<dbReference type="EMBL" id="KB201262">
    <property type="protein sequence ID" value="ESO98324.1"/>
    <property type="molecule type" value="Genomic_DNA"/>
</dbReference>
<comment type="subcellular location">
    <subcellularLocation>
        <location evidence="1">Nucleus</location>
    </subcellularLocation>
</comment>
<name>V4C980_LOTGI</name>
<dbReference type="GO" id="GO:0003684">
    <property type="term" value="F:damaged DNA binding"/>
    <property type="evidence" value="ECO:0007669"/>
    <property type="project" value="TreeGrafter"/>
</dbReference>
<dbReference type="InterPro" id="IPR011084">
    <property type="entry name" value="DRMBL"/>
</dbReference>
<dbReference type="SUPFAM" id="SSF56281">
    <property type="entry name" value="Metallo-hydrolase/oxidoreductase"/>
    <property type="match status" value="1"/>
</dbReference>
<accession>V4C980</accession>
<evidence type="ECO:0000256" key="6">
    <source>
        <dbReference type="ARBA" id="ARBA00069609"/>
    </source>
</evidence>
<dbReference type="CDD" id="cd16298">
    <property type="entry name" value="SNM1A-like_MBL-fold"/>
    <property type="match status" value="1"/>
</dbReference>
<dbReference type="PANTHER" id="PTHR23240:SF6">
    <property type="entry name" value="DNA CROSS-LINK REPAIR 1A PROTEIN"/>
    <property type="match status" value="1"/>
</dbReference>
<evidence type="ECO:0000256" key="4">
    <source>
        <dbReference type="ARBA" id="ARBA00023204"/>
    </source>
</evidence>
<dbReference type="PANTHER" id="PTHR23240">
    <property type="entry name" value="DNA CROSS-LINK REPAIR PROTEIN PSO2/SNM1-RELATED"/>
    <property type="match status" value="1"/>
</dbReference>
<feature type="region of interest" description="Disordered" evidence="8">
    <location>
        <begin position="26"/>
        <end position="67"/>
    </location>
</feature>
<evidence type="ECO:0000256" key="1">
    <source>
        <dbReference type="ARBA" id="ARBA00004123"/>
    </source>
</evidence>
<dbReference type="STRING" id="225164.V4C980"/>
<dbReference type="AlphaFoldDB" id="V4C980"/>
<organism evidence="10 11">
    <name type="scientific">Lottia gigantea</name>
    <name type="common">Giant owl limpet</name>
    <dbReference type="NCBI Taxonomy" id="225164"/>
    <lineage>
        <taxon>Eukaryota</taxon>
        <taxon>Metazoa</taxon>
        <taxon>Spiralia</taxon>
        <taxon>Lophotrochozoa</taxon>
        <taxon>Mollusca</taxon>
        <taxon>Gastropoda</taxon>
        <taxon>Patellogastropoda</taxon>
        <taxon>Lottioidea</taxon>
        <taxon>Lottiidae</taxon>
        <taxon>Lottia</taxon>
    </lineage>
</organism>
<protein>
    <recommendedName>
        <fullName evidence="6">DNA cross-link repair 1A protein</fullName>
    </recommendedName>
    <alternativeName>
        <fullName evidence="7">SNM1 homolog A</fullName>
    </alternativeName>
</protein>
<feature type="domain" description="DNA repair metallo-beta-lactamase" evidence="9">
    <location>
        <begin position="295"/>
        <end position="399"/>
    </location>
</feature>